<reference evidence="3" key="1">
    <citation type="submission" date="2017-08" db="EMBL/GenBank/DDBJ databases">
        <title>A dynamic microbial community with high functional redundancy inhabits the cold, oxic subseafloor aquifer.</title>
        <authorList>
            <person name="Tully B.J."/>
            <person name="Wheat C.G."/>
            <person name="Glazer B.T."/>
            <person name="Huber J.A."/>
        </authorList>
    </citation>
    <scope>NUCLEOTIDE SEQUENCE [LARGE SCALE GENOMIC DNA]</scope>
</reference>
<feature type="domain" description="Alkyl hydroperoxide reductase subunit C/ Thiol specific antioxidant" evidence="1">
    <location>
        <begin position="3"/>
        <end position="85"/>
    </location>
</feature>
<dbReference type="SUPFAM" id="SSF52833">
    <property type="entry name" value="Thioredoxin-like"/>
    <property type="match status" value="1"/>
</dbReference>
<evidence type="ECO:0000259" key="1">
    <source>
        <dbReference type="Pfam" id="PF00578"/>
    </source>
</evidence>
<organism evidence="2 3">
    <name type="scientific">SAR86 cluster bacterium</name>
    <dbReference type="NCBI Taxonomy" id="2030880"/>
    <lineage>
        <taxon>Bacteria</taxon>
        <taxon>Pseudomonadati</taxon>
        <taxon>Pseudomonadota</taxon>
        <taxon>Gammaproteobacteria</taxon>
        <taxon>SAR86 cluster</taxon>
    </lineage>
</organism>
<evidence type="ECO:0000313" key="2">
    <source>
        <dbReference type="EMBL" id="PCI77232.1"/>
    </source>
</evidence>
<proteinExistence type="predicted"/>
<gene>
    <name evidence="2" type="ORF">COB20_08460</name>
</gene>
<protein>
    <recommendedName>
        <fullName evidence="1">Alkyl hydroperoxide reductase subunit C/ Thiol specific antioxidant domain-containing protein</fullName>
    </recommendedName>
</protein>
<name>A0A2A4X3I0_9GAMM</name>
<evidence type="ECO:0000313" key="3">
    <source>
        <dbReference type="Proteomes" id="UP000218767"/>
    </source>
</evidence>
<dbReference type="Gene3D" id="3.40.30.10">
    <property type="entry name" value="Glutaredoxin"/>
    <property type="match status" value="1"/>
</dbReference>
<dbReference type="InterPro" id="IPR000866">
    <property type="entry name" value="AhpC/TSA"/>
</dbReference>
<comment type="caution">
    <text evidence="2">The sequence shown here is derived from an EMBL/GenBank/DDBJ whole genome shotgun (WGS) entry which is preliminary data.</text>
</comment>
<dbReference type="GO" id="GO:0016209">
    <property type="term" value="F:antioxidant activity"/>
    <property type="evidence" value="ECO:0007669"/>
    <property type="project" value="InterPro"/>
</dbReference>
<dbReference type="Pfam" id="PF00578">
    <property type="entry name" value="AhpC-TSA"/>
    <property type="match status" value="1"/>
</dbReference>
<accession>A0A2A4X3I0</accession>
<sequence>MQLTEISDQIEAMGINVVAITFDSVDTLKTVQEDQGIQFPLLHDEEVTHVNAFGIRNLDYEPGHRIYGIPYPGIFLIDPNGVIKAKFAEERYQDRPPFEDILEAVSEL</sequence>
<dbReference type="InterPro" id="IPR036249">
    <property type="entry name" value="Thioredoxin-like_sf"/>
</dbReference>
<dbReference type="EMBL" id="NVUL01000047">
    <property type="protein sequence ID" value="PCI77232.1"/>
    <property type="molecule type" value="Genomic_DNA"/>
</dbReference>
<dbReference type="AlphaFoldDB" id="A0A2A4X3I0"/>
<dbReference type="GO" id="GO:0016491">
    <property type="term" value="F:oxidoreductase activity"/>
    <property type="evidence" value="ECO:0007669"/>
    <property type="project" value="InterPro"/>
</dbReference>
<dbReference type="Proteomes" id="UP000218767">
    <property type="component" value="Unassembled WGS sequence"/>
</dbReference>